<comment type="caution">
    <text evidence="4">The sequence shown here is derived from an EMBL/GenBank/DDBJ whole genome shotgun (WGS) entry which is preliminary data.</text>
</comment>
<feature type="transmembrane region" description="Helical" evidence="2">
    <location>
        <begin position="84"/>
        <end position="103"/>
    </location>
</feature>
<feature type="transmembrane region" description="Helical" evidence="2">
    <location>
        <begin position="109"/>
        <end position="133"/>
    </location>
</feature>
<feature type="transmembrane region" description="Helical" evidence="2">
    <location>
        <begin position="254"/>
        <end position="273"/>
    </location>
</feature>
<evidence type="ECO:0000256" key="2">
    <source>
        <dbReference type="SAM" id="Phobius"/>
    </source>
</evidence>
<feature type="transmembrane region" description="Helical" evidence="2">
    <location>
        <begin position="280"/>
        <end position="301"/>
    </location>
</feature>
<proteinExistence type="predicted"/>
<reference evidence="4 5" key="1">
    <citation type="submission" date="2020-08" db="EMBL/GenBank/DDBJ databases">
        <title>Sequencing the genomes of 1000 actinobacteria strains.</title>
        <authorList>
            <person name="Klenk H.-P."/>
        </authorList>
    </citation>
    <scope>NUCLEOTIDE SEQUENCE [LARGE SCALE GENOMIC DNA]</scope>
    <source>
        <strain evidence="4 5">DSM 12511</strain>
    </source>
</reference>
<evidence type="ECO:0000313" key="5">
    <source>
        <dbReference type="Proteomes" id="UP000537775"/>
    </source>
</evidence>
<feature type="region of interest" description="Disordered" evidence="1">
    <location>
        <begin position="1"/>
        <end position="71"/>
    </location>
</feature>
<dbReference type="EMBL" id="JACHML010000001">
    <property type="protein sequence ID" value="MBB6391080.1"/>
    <property type="molecule type" value="Genomic_DNA"/>
</dbReference>
<feature type="compositionally biased region" description="Low complexity" evidence="1">
    <location>
        <begin position="35"/>
        <end position="47"/>
    </location>
</feature>
<dbReference type="Pfam" id="PF02517">
    <property type="entry name" value="Rce1-like"/>
    <property type="match status" value="1"/>
</dbReference>
<keyword evidence="2" id="KW-1133">Transmembrane helix</keyword>
<organism evidence="4 5">
    <name type="scientific">Microbacterium thalassium</name>
    <dbReference type="NCBI Taxonomy" id="362649"/>
    <lineage>
        <taxon>Bacteria</taxon>
        <taxon>Bacillati</taxon>
        <taxon>Actinomycetota</taxon>
        <taxon>Actinomycetes</taxon>
        <taxon>Micrococcales</taxon>
        <taxon>Microbacteriaceae</taxon>
        <taxon>Microbacterium</taxon>
    </lineage>
</organism>
<dbReference type="RefSeq" id="WP_184750255.1">
    <property type="nucleotide sequence ID" value="NZ_BAAAJR010000010.1"/>
</dbReference>
<evidence type="ECO:0000256" key="1">
    <source>
        <dbReference type="SAM" id="MobiDB-lite"/>
    </source>
</evidence>
<sequence>MPTHSTDELDEPVGVRDGGIEGEQADLARFRDPDAAGAPEAAGYGPDSDAEPAEETPTRRSRSMSSRRTDWRLGGRTTSRWRELVLGVAILALGAGVLIGAGAERLLPASVSGFVATGVLWVAMGGTVLWAFLRSRPAYLLRFSPKDLVWGLGLGLIVRTCQGWIDVATGGTGALPSYPTIGGALPDGWVFTDLIAPVVVAPVLEEFFFRAVVLVSLYTILRRPFGKLVAGLAAGLVSTGLFVLGHWLVGANGAGEVLSVAVLGVVCSALVLLTGRIWGAVLVHVVYNASFVVLALAGTWLG</sequence>
<dbReference type="GO" id="GO:0080120">
    <property type="term" value="P:CAAX-box protein maturation"/>
    <property type="evidence" value="ECO:0007669"/>
    <property type="project" value="UniProtKB-ARBA"/>
</dbReference>
<keyword evidence="4" id="KW-0645">Protease</keyword>
<keyword evidence="5" id="KW-1185">Reference proteome</keyword>
<protein>
    <submittedName>
        <fullName evidence="4">Membrane protease YdiL (CAAX protease family)</fullName>
    </submittedName>
</protein>
<evidence type="ECO:0000313" key="4">
    <source>
        <dbReference type="EMBL" id="MBB6391080.1"/>
    </source>
</evidence>
<name>A0A7X0KUE3_9MICO</name>
<evidence type="ECO:0000259" key="3">
    <source>
        <dbReference type="Pfam" id="PF02517"/>
    </source>
</evidence>
<keyword evidence="4" id="KW-0378">Hydrolase</keyword>
<dbReference type="GO" id="GO:0006508">
    <property type="term" value="P:proteolysis"/>
    <property type="evidence" value="ECO:0007669"/>
    <property type="project" value="UniProtKB-KW"/>
</dbReference>
<dbReference type="InterPro" id="IPR003675">
    <property type="entry name" value="Rce1/LyrA-like_dom"/>
</dbReference>
<feature type="transmembrane region" description="Helical" evidence="2">
    <location>
        <begin position="228"/>
        <end position="248"/>
    </location>
</feature>
<keyword evidence="2" id="KW-0472">Membrane</keyword>
<feature type="domain" description="CAAX prenyl protease 2/Lysostaphin resistance protein A-like" evidence="3">
    <location>
        <begin position="189"/>
        <end position="289"/>
    </location>
</feature>
<keyword evidence="2" id="KW-0812">Transmembrane</keyword>
<dbReference type="GO" id="GO:0004175">
    <property type="term" value="F:endopeptidase activity"/>
    <property type="evidence" value="ECO:0007669"/>
    <property type="project" value="UniProtKB-ARBA"/>
</dbReference>
<dbReference type="AlphaFoldDB" id="A0A7X0KUE3"/>
<accession>A0A7X0KUE3</accession>
<dbReference type="Proteomes" id="UP000537775">
    <property type="component" value="Unassembled WGS sequence"/>
</dbReference>
<gene>
    <name evidence="4" type="ORF">HD594_001393</name>
</gene>